<feature type="compositionally biased region" description="Basic and acidic residues" evidence="11">
    <location>
        <begin position="347"/>
        <end position="359"/>
    </location>
</feature>
<proteinExistence type="predicted"/>
<evidence type="ECO:0000256" key="11">
    <source>
        <dbReference type="SAM" id="MobiDB-lite"/>
    </source>
</evidence>
<dbReference type="GO" id="GO:0009897">
    <property type="term" value="C:external side of plasma membrane"/>
    <property type="evidence" value="ECO:0000318"/>
    <property type="project" value="GO_Central"/>
</dbReference>
<evidence type="ECO:0000313" key="15">
    <source>
        <dbReference type="Proteomes" id="UP000000437"/>
    </source>
</evidence>
<evidence type="ECO:0000256" key="10">
    <source>
        <dbReference type="ARBA" id="ARBA00023319"/>
    </source>
</evidence>
<dbReference type="PANTHER" id="PTHR25466:SF14">
    <property type="entry name" value="BUTYROPHILIN SUBFAMILY 2 MEMBER A2-LIKE-RELATED"/>
    <property type="match status" value="1"/>
</dbReference>
<evidence type="ECO:0000256" key="6">
    <source>
        <dbReference type="ARBA" id="ARBA00023136"/>
    </source>
</evidence>
<evidence type="ECO:0000256" key="13">
    <source>
        <dbReference type="SAM" id="SignalP"/>
    </source>
</evidence>
<feature type="region of interest" description="Disordered" evidence="11">
    <location>
        <begin position="347"/>
        <end position="372"/>
    </location>
</feature>
<keyword evidence="6 12" id="KW-0472">Membrane</keyword>
<evidence type="ECO:0000256" key="8">
    <source>
        <dbReference type="ARBA" id="ARBA00023170"/>
    </source>
</evidence>
<evidence type="ECO:0000313" key="16">
    <source>
        <dbReference type="RefSeq" id="XP_009295721.2"/>
    </source>
</evidence>
<sequence length="372" mass="42040">MWKAEFVSVALLIYTLSTSATPDNRVTCVYSEKCMLPCKSDYHSIIHWYKDKAPVHSFYRDADQLAHQSEEYKGRTSLLPASEINTGNVSLMLKNIKIQDEGRYKCYTANDKSNHEQFVSVSVEAPVRSLIITLVHETVTCTTSGVYPEPDVLWSSSNPLAKDPLNNFSKTEENLSTVTSIIKVRAINETYKYNCSLINKDTGTIRYTAILEQQELPVTEFDYECPVTKGLDYTLILNFSTTVFKYDTKASINEIADQWKPKITFHPETGTIKLSHLNEEQSGKYTLDCTTGQYRHIVTATLLQGGMEIAHIIIGVIVSFIIISAIVLVVIYRKKLQKIFCKKQKTSDHSSEEMKEKQGKTNGTSKLENSVI</sequence>
<dbReference type="ZFIN" id="ZDB-GENE-131121-425">
    <property type="gene designation" value="hhla2b.2"/>
</dbReference>
<evidence type="ECO:0000256" key="1">
    <source>
        <dbReference type="ARBA" id="ARBA00004251"/>
    </source>
</evidence>
<reference evidence="16" key="1">
    <citation type="submission" date="2025-08" db="UniProtKB">
        <authorList>
            <consortium name="RefSeq"/>
        </authorList>
    </citation>
    <scope>IDENTIFICATION</scope>
    <source>
        <strain evidence="16">Tuebingen</strain>
        <tissue evidence="16">Fibroblasts and whole tissue</tissue>
    </source>
</reference>
<dbReference type="PANTHER" id="PTHR25466">
    <property type="entry name" value="T-LYMPHOCYTE ACTIVATION ANTIGEN"/>
    <property type="match status" value="1"/>
</dbReference>
<dbReference type="PROSITE" id="PS50835">
    <property type="entry name" value="IG_LIKE"/>
    <property type="match status" value="2"/>
</dbReference>
<dbReference type="GO" id="GO:0042130">
    <property type="term" value="P:negative regulation of T cell proliferation"/>
    <property type="evidence" value="ECO:0000318"/>
    <property type="project" value="GO_Central"/>
</dbReference>
<dbReference type="InterPro" id="IPR036179">
    <property type="entry name" value="Ig-like_dom_sf"/>
</dbReference>
<dbReference type="GO" id="GO:0006955">
    <property type="term" value="P:immune response"/>
    <property type="evidence" value="ECO:0000318"/>
    <property type="project" value="GO_Central"/>
</dbReference>
<dbReference type="OrthoDB" id="9983389at2759"/>
<evidence type="ECO:0000259" key="14">
    <source>
        <dbReference type="PROSITE" id="PS50835"/>
    </source>
</evidence>
<organism evidence="15 16">
    <name type="scientific">Danio rerio</name>
    <name type="common">Zebrafish</name>
    <name type="synonym">Brachydanio rerio</name>
    <dbReference type="NCBI Taxonomy" id="7955"/>
    <lineage>
        <taxon>Eukaryota</taxon>
        <taxon>Metazoa</taxon>
        <taxon>Chordata</taxon>
        <taxon>Craniata</taxon>
        <taxon>Vertebrata</taxon>
        <taxon>Euteleostomi</taxon>
        <taxon>Actinopterygii</taxon>
        <taxon>Neopterygii</taxon>
        <taxon>Teleostei</taxon>
        <taxon>Ostariophysi</taxon>
        <taxon>Cypriniformes</taxon>
        <taxon>Danionidae</taxon>
        <taxon>Danioninae</taxon>
        <taxon>Danio</taxon>
    </lineage>
</organism>
<keyword evidence="7" id="KW-1015">Disulfide bond</keyword>
<dbReference type="GeneTree" id="ENSGT00940000163670"/>
<dbReference type="KEGG" id="dre:103909756"/>
<keyword evidence="10" id="KW-0393">Immunoglobulin domain</keyword>
<dbReference type="InterPro" id="IPR013783">
    <property type="entry name" value="Ig-like_fold"/>
</dbReference>
<dbReference type="GO" id="GO:0007166">
    <property type="term" value="P:cell surface receptor signaling pathway"/>
    <property type="evidence" value="ECO:0000318"/>
    <property type="project" value="GO_Central"/>
</dbReference>
<dbReference type="SUPFAM" id="SSF48726">
    <property type="entry name" value="Immunoglobulin"/>
    <property type="match status" value="1"/>
</dbReference>
<feature type="chain" id="PRO_5045020484" evidence="13">
    <location>
        <begin position="21"/>
        <end position="372"/>
    </location>
</feature>
<accession>A0A8M3AW17</accession>
<feature type="domain" description="Ig-like" evidence="14">
    <location>
        <begin position="26"/>
        <end position="122"/>
    </location>
</feature>
<keyword evidence="2" id="KW-1003">Cell membrane</keyword>
<name>A0A8M3AW17_DANRE</name>
<dbReference type="AGR" id="ZFIN:ZDB-GENE-131121-425"/>
<feature type="compositionally biased region" description="Polar residues" evidence="11">
    <location>
        <begin position="360"/>
        <end position="372"/>
    </location>
</feature>
<comment type="subcellular location">
    <subcellularLocation>
        <location evidence="1">Cell membrane</location>
        <topology evidence="1">Single-pass type I membrane protein</topology>
    </subcellularLocation>
</comment>
<dbReference type="GO" id="GO:0071222">
    <property type="term" value="P:cellular response to lipopolysaccharide"/>
    <property type="evidence" value="ECO:0000318"/>
    <property type="project" value="GO_Central"/>
</dbReference>
<evidence type="ECO:0000256" key="12">
    <source>
        <dbReference type="SAM" id="Phobius"/>
    </source>
</evidence>
<keyword evidence="15" id="KW-1185">Reference proteome</keyword>
<dbReference type="GO" id="GO:0031295">
    <property type="term" value="P:T cell costimulation"/>
    <property type="evidence" value="ECO:0000318"/>
    <property type="project" value="GO_Central"/>
</dbReference>
<dbReference type="Gene3D" id="2.60.40.10">
    <property type="entry name" value="Immunoglobulins"/>
    <property type="match status" value="2"/>
</dbReference>
<evidence type="ECO:0000256" key="9">
    <source>
        <dbReference type="ARBA" id="ARBA00023180"/>
    </source>
</evidence>
<dbReference type="InterPro" id="IPR013106">
    <property type="entry name" value="Ig_V-set"/>
</dbReference>
<keyword evidence="5 12" id="KW-1133">Transmembrane helix</keyword>
<keyword evidence="4 13" id="KW-0732">Signal</keyword>
<dbReference type="FunFam" id="2.60.40.10:FF:002865">
    <property type="entry name" value="HERV-H LTR-associating 2b, tandem duplicate 2"/>
    <property type="match status" value="1"/>
</dbReference>
<dbReference type="GeneID" id="103909756"/>
<protein>
    <submittedName>
        <fullName evidence="16">Programmed cell death 1 ligand 1 isoform X1</fullName>
    </submittedName>
</protein>
<feature type="signal peptide" evidence="13">
    <location>
        <begin position="1"/>
        <end position="20"/>
    </location>
</feature>
<dbReference type="AlphaFoldDB" id="A0A8M3AW17"/>
<dbReference type="InterPro" id="IPR007110">
    <property type="entry name" value="Ig-like_dom"/>
</dbReference>
<evidence type="ECO:0000256" key="7">
    <source>
        <dbReference type="ARBA" id="ARBA00023157"/>
    </source>
</evidence>
<dbReference type="Pfam" id="PF07686">
    <property type="entry name" value="V-set"/>
    <property type="match status" value="1"/>
</dbReference>
<dbReference type="RefSeq" id="XP_009295721.2">
    <property type="nucleotide sequence ID" value="XM_009297446.5"/>
</dbReference>
<dbReference type="OMA" id="EEWRPYV"/>
<dbReference type="InterPro" id="IPR051713">
    <property type="entry name" value="T-cell_Activation_Regulation"/>
</dbReference>
<evidence type="ECO:0000256" key="3">
    <source>
        <dbReference type="ARBA" id="ARBA00022692"/>
    </source>
</evidence>
<evidence type="ECO:0000256" key="2">
    <source>
        <dbReference type="ARBA" id="ARBA00022475"/>
    </source>
</evidence>
<dbReference type="CTD" id="103909756"/>
<evidence type="ECO:0000256" key="4">
    <source>
        <dbReference type="ARBA" id="ARBA00022729"/>
    </source>
</evidence>
<evidence type="ECO:0000313" key="17">
    <source>
        <dbReference type="ZFIN" id="ZDB-GENE-131121-425"/>
    </source>
</evidence>
<keyword evidence="8" id="KW-0675">Receptor</keyword>
<gene>
    <name evidence="16 17" type="primary">hhla2b.2</name>
</gene>
<dbReference type="GO" id="GO:0042102">
    <property type="term" value="P:positive regulation of T cell proliferation"/>
    <property type="evidence" value="ECO:0000318"/>
    <property type="project" value="GO_Central"/>
</dbReference>
<feature type="transmembrane region" description="Helical" evidence="12">
    <location>
        <begin position="309"/>
        <end position="332"/>
    </location>
</feature>
<evidence type="ECO:0000256" key="5">
    <source>
        <dbReference type="ARBA" id="ARBA00022989"/>
    </source>
</evidence>
<accession>X1WB81</accession>
<feature type="domain" description="Ig-like" evidence="14">
    <location>
        <begin position="135"/>
        <end position="206"/>
    </location>
</feature>
<keyword evidence="3 12" id="KW-0812">Transmembrane</keyword>
<dbReference type="Proteomes" id="UP000000437">
    <property type="component" value="Chromosome 24"/>
</dbReference>
<keyword evidence="9" id="KW-0325">Glycoprotein</keyword>